<dbReference type="OrthoDB" id="102174at2157"/>
<dbReference type="AlphaFoldDB" id="A0A7D5PC13"/>
<dbReference type="InterPro" id="IPR017850">
    <property type="entry name" value="Alkaline_phosphatase_core_sf"/>
</dbReference>
<dbReference type="PANTHER" id="PTHR42693:SF53">
    <property type="entry name" value="ENDO-4-O-SULFATASE"/>
    <property type="match status" value="1"/>
</dbReference>
<dbReference type="Pfam" id="PF00884">
    <property type="entry name" value="Sulfatase"/>
    <property type="match status" value="1"/>
</dbReference>
<gene>
    <name evidence="4" type="ORF">HZS55_17185</name>
</gene>
<accession>A0A7D5PC13</accession>
<dbReference type="RefSeq" id="WP_179908797.1">
    <property type="nucleotide sequence ID" value="NZ_CP058910.1"/>
</dbReference>
<dbReference type="Gene3D" id="3.40.720.10">
    <property type="entry name" value="Alkaline Phosphatase, subunit A"/>
    <property type="match status" value="1"/>
</dbReference>
<dbReference type="GO" id="GO:0004065">
    <property type="term" value="F:arylsulfatase activity"/>
    <property type="evidence" value="ECO:0007669"/>
    <property type="project" value="TreeGrafter"/>
</dbReference>
<dbReference type="GeneID" id="56079634"/>
<reference evidence="4 5" key="1">
    <citation type="submission" date="2020-07" db="EMBL/GenBank/DDBJ databases">
        <title>Halosimplex pelagicum sp. nov. and Halosimplex rubrum sp. nov., isolated from salted brown alga Laminaria, and emended description of the genus Halosimplex.</title>
        <authorList>
            <person name="Cui H."/>
        </authorList>
    </citation>
    <scope>NUCLEOTIDE SEQUENCE [LARGE SCALE GENOMIC DNA]</scope>
    <source>
        <strain evidence="4 5">R27</strain>
    </source>
</reference>
<comment type="similarity">
    <text evidence="1">Belongs to the sulfatase family.</text>
</comment>
<keyword evidence="2 4" id="KW-0378">Hydrolase</keyword>
<keyword evidence="5" id="KW-1185">Reference proteome</keyword>
<dbReference type="SUPFAM" id="SSF53649">
    <property type="entry name" value="Alkaline phosphatase-like"/>
    <property type="match status" value="1"/>
</dbReference>
<dbReference type="EMBL" id="CP058910">
    <property type="protein sequence ID" value="QLH78919.1"/>
    <property type="molecule type" value="Genomic_DNA"/>
</dbReference>
<dbReference type="InterPro" id="IPR050738">
    <property type="entry name" value="Sulfatase"/>
</dbReference>
<name>A0A7D5PC13_9EURY</name>
<evidence type="ECO:0000313" key="4">
    <source>
        <dbReference type="EMBL" id="QLH78919.1"/>
    </source>
</evidence>
<evidence type="ECO:0000256" key="1">
    <source>
        <dbReference type="ARBA" id="ARBA00008779"/>
    </source>
</evidence>
<dbReference type="GO" id="GO:0016740">
    <property type="term" value="F:transferase activity"/>
    <property type="evidence" value="ECO:0007669"/>
    <property type="project" value="UniProtKB-KW"/>
</dbReference>
<evidence type="ECO:0000256" key="2">
    <source>
        <dbReference type="ARBA" id="ARBA00022801"/>
    </source>
</evidence>
<protein>
    <submittedName>
        <fullName evidence="4">Sulfatase-like hydrolase/transferase</fullName>
    </submittedName>
</protein>
<sequence>MTSPPLDGTAPSNVLLIVLDSVRARDAGLYGYQRETTPFLETFAERATVYEQARAPGIHSIASHASIWTGHEVEEHGLSRHEDELAAGTTVWEDLDDRGFETGLFTTNVVVSHASNLAAPFGTVVADEFTDPTEKLFESAHGPGDVRDHEGLAGNLSRCLDDDEPLKALANSVHHVYRKRRGGTGDSLDSTGVLDRFESWREDTDGPWAACLNLMDAHFPYEPDDRFDLWGDDRLREFQAALEKPPSYEYTHGRPWWQLETARHLYDGAVRQADARVERVVDGLDRAGALDDTLVVVTSDHGEGFGEHSALVPAARLVDHSWGIDEVLTHVPLVVSYPGRSDGERVERPVSLAEFPSVVEDVLAGTADPASFARDGPVVASTFRLLDRDAGTFDDSEADAADYRGPWRAVYDYDDGVVRKSARRGDSAAAFEVPDAQHVCPADGDAAARVASVFGELEDAGVKKGAGAVEAGVEDRLSDLGYLR</sequence>
<dbReference type="InterPro" id="IPR000917">
    <property type="entry name" value="Sulfatase_N"/>
</dbReference>
<feature type="domain" description="Sulfatase N-terminal" evidence="3">
    <location>
        <begin position="12"/>
        <end position="356"/>
    </location>
</feature>
<dbReference type="PANTHER" id="PTHR42693">
    <property type="entry name" value="ARYLSULFATASE FAMILY MEMBER"/>
    <property type="match status" value="1"/>
</dbReference>
<proteinExistence type="inferred from homology"/>
<evidence type="ECO:0000313" key="5">
    <source>
        <dbReference type="Proteomes" id="UP000509667"/>
    </source>
</evidence>
<evidence type="ECO:0000259" key="3">
    <source>
        <dbReference type="Pfam" id="PF00884"/>
    </source>
</evidence>
<dbReference type="KEGG" id="hrr:HZS55_17185"/>
<dbReference type="Proteomes" id="UP000509667">
    <property type="component" value="Chromosome"/>
</dbReference>
<organism evidence="4 5">
    <name type="scientific">Halosimplex rubrum</name>
    <dbReference type="NCBI Taxonomy" id="869889"/>
    <lineage>
        <taxon>Archaea</taxon>
        <taxon>Methanobacteriati</taxon>
        <taxon>Methanobacteriota</taxon>
        <taxon>Stenosarchaea group</taxon>
        <taxon>Halobacteria</taxon>
        <taxon>Halobacteriales</taxon>
        <taxon>Haloarculaceae</taxon>
        <taxon>Halosimplex</taxon>
    </lineage>
</organism>
<keyword evidence="4" id="KW-0808">Transferase</keyword>